<protein>
    <submittedName>
        <fullName evidence="4">DUF1707 domain-containing protein</fullName>
    </submittedName>
</protein>
<sequence>MTNLPDRPGTPGLPEMRASDGDRERVAQVLRDAAGEGRLTLDELDQRLDAVYAAKTYADLEPITRDLPVPATAADPTAPRAVRYGPAPDAPSWTWGVAIMSAFKRTGVWNVPRRFTAFAFWGGGKIDLRDARFAEGEVRIRALAVMGGVEIIVPDDIAVHVTGIGIMGGFDHGASGPGVPGAPRVVVSGLAFWGGVDVKRKGRRKAKKARKELDGRAGEA</sequence>
<dbReference type="Pfam" id="PF09922">
    <property type="entry name" value="LiaF-like_C"/>
    <property type="match status" value="1"/>
</dbReference>
<name>A0ABW2XIW0_9ACTN</name>
<gene>
    <name evidence="4" type="ORF">ACFQZM_09110</name>
</gene>
<evidence type="ECO:0000313" key="5">
    <source>
        <dbReference type="Proteomes" id="UP001597063"/>
    </source>
</evidence>
<dbReference type="Pfam" id="PF08044">
    <property type="entry name" value="DUF1707"/>
    <property type="match status" value="1"/>
</dbReference>
<dbReference type="EMBL" id="JBHTGP010000004">
    <property type="protein sequence ID" value="MFD0684652.1"/>
    <property type="molecule type" value="Genomic_DNA"/>
</dbReference>
<accession>A0ABW2XIW0</accession>
<dbReference type="RefSeq" id="WP_242619465.1">
    <property type="nucleotide sequence ID" value="NZ_CAACUY010000115.1"/>
</dbReference>
<evidence type="ECO:0000259" key="3">
    <source>
        <dbReference type="Pfam" id="PF09922"/>
    </source>
</evidence>
<feature type="domain" description="DUF1707" evidence="2">
    <location>
        <begin position="16"/>
        <end position="68"/>
    </location>
</feature>
<evidence type="ECO:0000313" key="4">
    <source>
        <dbReference type="EMBL" id="MFD0684652.1"/>
    </source>
</evidence>
<dbReference type="PANTHER" id="PTHR40763:SF4">
    <property type="entry name" value="DUF1707 DOMAIN-CONTAINING PROTEIN"/>
    <property type="match status" value="1"/>
</dbReference>
<reference evidence="5" key="1">
    <citation type="journal article" date="2019" name="Int. J. Syst. Evol. Microbiol.">
        <title>The Global Catalogue of Microorganisms (GCM) 10K type strain sequencing project: providing services to taxonomists for standard genome sequencing and annotation.</title>
        <authorList>
            <consortium name="The Broad Institute Genomics Platform"/>
            <consortium name="The Broad Institute Genome Sequencing Center for Infectious Disease"/>
            <person name="Wu L."/>
            <person name="Ma J."/>
        </authorList>
    </citation>
    <scope>NUCLEOTIDE SEQUENCE [LARGE SCALE GENOMIC DNA]</scope>
    <source>
        <strain evidence="5">JCM 9371</strain>
    </source>
</reference>
<dbReference type="Proteomes" id="UP001597063">
    <property type="component" value="Unassembled WGS sequence"/>
</dbReference>
<evidence type="ECO:0000259" key="2">
    <source>
        <dbReference type="Pfam" id="PF08044"/>
    </source>
</evidence>
<evidence type="ECO:0000256" key="1">
    <source>
        <dbReference type="SAM" id="MobiDB-lite"/>
    </source>
</evidence>
<proteinExistence type="predicted"/>
<dbReference type="InterPro" id="IPR012551">
    <property type="entry name" value="DUF1707_SHOCT-like"/>
</dbReference>
<keyword evidence="5" id="KW-1185">Reference proteome</keyword>
<dbReference type="InterPro" id="IPR024425">
    <property type="entry name" value="LiaF-like_C"/>
</dbReference>
<feature type="region of interest" description="Disordered" evidence="1">
    <location>
        <begin position="1"/>
        <end position="24"/>
    </location>
</feature>
<feature type="domain" description="Cell wall-active antibiotics response LiaF-like C-terminal" evidence="3">
    <location>
        <begin position="114"/>
        <end position="169"/>
    </location>
</feature>
<organism evidence="4 5">
    <name type="scientific">Actinomadura fibrosa</name>
    <dbReference type="NCBI Taxonomy" id="111802"/>
    <lineage>
        <taxon>Bacteria</taxon>
        <taxon>Bacillati</taxon>
        <taxon>Actinomycetota</taxon>
        <taxon>Actinomycetes</taxon>
        <taxon>Streptosporangiales</taxon>
        <taxon>Thermomonosporaceae</taxon>
        <taxon>Actinomadura</taxon>
    </lineage>
</organism>
<dbReference type="PANTHER" id="PTHR40763">
    <property type="entry name" value="MEMBRANE PROTEIN-RELATED"/>
    <property type="match status" value="1"/>
</dbReference>
<comment type="caution">
    <text evidence="4">The sequence shown here is derived from an EMBL/GenBank/DDBJ whole genome shotgun (WGS) entry which is preliminary data.</text>
</comment>